<evidence type="ECO:0000256" key="6">
    <source>
        <dbReference type="ARBA" id="ARBA00030172"/>
    </source>
</evidence>
<dbReference type="InterPro" id="IPR017476">
    <property type="entry name" value="UDP-Glc/GDP-Man"/>
</dbReference>
<proteinExistence type="inferred from homology"/>
<dbReference type="NCBIfam" id="TIGR03026">
    <property type="entry name" value="NDP-sugDHase"/>
    <property type="match status" value="1"/>
</dbReference>
<dbReference type="SMART" id="SM00984">
    <property type="entry name" value="UDPG_MGDP_dh_C"/>
    <property type="match status" value="1"/>
</dbReference>
<evidence type="ECO:0000256" key="1">
    <source>
        <dbReference type="ARBA" id="ARBA00006601"/>
    </source>
</evidence>
<keyword evidence="4" id="KW-0560">Oxidoreductase</keyword>
<dbReference type="Pfam" id="PF03721">
    <property type="entry name" value="UDPG_MGDP_dh_N"/>
    <property type="match status" value="1"/>
</dbReference>
<dbReference type="EMBL" id="REGA01000011">
    <property type="protein sequence ID" value="RQG94024.1"/>
    <property type="molecule type" value="Genomic_DNA"/>
</dbReference>
<evidence type="ECO:0000313" key="12">
    <source>
        <dbReference type="Proteomes" id="UP000282323"/>
    </source>
</evidence>
<evidence type="ECO:0000259" key="10">
    <source>
        <dbReference type="SMART" id="SM00984"/>
    </source>
</evidence>
<dbReference type="InterPro" id="IPR014026">
    <property type="entry name" value="UDP-Glc/GDP-Man_DH_dimer"/>
</dbReference>
<evidence type="ECO:0000313" key="11">
    <source>
        <dbReference type="EMBL" id="RQG94024.1"/>
    </source>
</evidence>
<feature type="compositionally biased region" description="Basic and acidic residues" evidence="9">
    <location>
        <begin position="1"/>
        <end position="18"/>
    </location>
</feature>
<sequence>MTDQERSHHETLLEREPETSPAHASISVVGLGYVGLPLAYEFDDEGHDVRGYDIDPEKIDTLESGIDPTGDVGDEAIGQSSIEFTSDEEAIATAEYVVVAVPTPVDDLENPNLDLVASAGRTVGRHLQPGATVVLESTVYPGATREVFVPAIEDTSELTAGETFGVGYSPERMVPGDDERGLRNVVKIVSALTDNTLADVAALYESVVDAGVHRAPSIETAEAAKCVENTQRDLNIALVNELAVACDTLGLETDAVLEAAGTKWNFHEYEPGLVGGHCIPVDPFYLIYESERNDFTPELIRTARSVNEYVPDHVAELTIRALNEAGKVLRDSRVLVAGLSYKPNVADIRTSKIGGVIESLQEYGVSVAGFDPHAENDLVEAEFGIEVHEEFSAVGVDGIVFGTVHDEFYGLSFADIAFEANDDPVLIDVDGAFETRASEHGFVYRGL</sequence>
<evidence type="ECO:0000256" key="5">
    <source>
        <dbReference type="ARBA" id="ARBA00023027"/>
    </source>
</evidence>
<gene>
    <name evidence="11" type="ORF">EA473_13180</name>
</gene>
<dbReference type="InterPro" id="IPR008927">
    <property type="entry name" value="6-PGluconate_DH-like_C_sf"/>
</dbReference>
<dbReference type="InterPro" id="IPR001732">
    <property type="entry name" value="UDP-Glc/GDP-Man_DH_N"/>
</dbReference>
<dbReference type="GO" id="GO:0089714">
    <property type="term" value="F:UDP-N-acetyl-D-mannosamine dehydrogenase activity"/>
    <property type="evidence" value="ECO:0007669"/>
    <property type="project" value="UniProtKB-EC"/>
</dbReference>
<comment type="caution">
    <text evidence="11">The sequence shown here is derived from an EMBL/GenBank/DDBJ whole genome shotgun (WGS) entry which is preliminary data.</text>
</comment>
<dbReference type="Pfam" id="PF00984">
    <property type="entry name" value="UDPG_MGDP_dh"/>
    <property type="match status" value="1"/>
</dbReference>
<comment type="similarity">
    <text evidence="1 8">Belongs to the UDP-glucose/GDP-mannose dehydrogenase family.</text>
</comment>
<feature type="domain" description="UDP-glucose/GDP-mannose dehydrogenase C-terminal" evidence="10">
    <location>
        <begin position="335"/>
        <end position="435"/>
    </location>
</feature>
<dbReference type="SUPFAM" id="SSF48179">
    <property type="entry name" value="6-phosphogluconate dehydrogenase C-terminal domain-like"/>
    <property type="match status" value="1"/>
</dbReference>
<dbReference type="GO" id="GO:0000271">
    <property type="term" value="P:polysaccharide biosynthetic process"/>
    <property type="evidence" value="ECO:0007669"/>
    <property type="project" value="InterPro"/>
</dbReference>
<name>A0A3N6M123_NATCH</name>
<dbReference type="PIRSF" id="PIRSF500136">
    <property type="entry name" value="UDP_ManNAc_DH"/>
    <property type="match status" value="1"/>
</dbReference>
<dbReference type="InterPro" id="IPR014027">
    <property type="entry name" value="UDP-Glc/GDP-Man_DH_C"/>
</dbReference>
<dbReference type="Pfam" id="PF03720">
    <property type="entry name" value="UDPG_MGDP_dh_C"/>
    <property type="match status" value="1"/>
</dbReference>
<organism evidence="11 12">
    <name type="scientific">Natrarchaeobius chitinivorans</name>
    <dbReference type="NCBI Taxonomy" id="1679083"/>
    <lineage>
        <taxon>Archaea</taxon>
        <taxon>Methanobacteriati</taxon>
        <taxon>Methanobacteriota</taxon>
        <taxon>Stenosarchaea group</taxon>
        <taxon>Halobacteria</taxon>
        <taxon>Halobacteriales</taxon>
        <taxon>Natrialbaceae</taxon>
        <taxon>Natrarchaeobius</taxon>
    </lineage>
</organism>
<dbReference type="SUPFAM" id="SSF51735">
    <property type="entry name" value="NAD(P)-binding Rossmann-fold domains"/>
    <property type="match status" value="1"/>
</dbReference>
<reference evidence="11 12" key="1">
    <citation type="submission" date="2018-10" db="EMBL/GenBank/DDBJ databases">
        <title>Natrarchaeobius chitinivorans gen. nov., sp. nov., and Natrarchaeobius haloalkaliphilus sp. nov., alkaliphilic, chitin-utilizing haloarchaea from hypersaline alkaline lakes.</title>
        <authorList>
            <person name="Sorokin D.Y."/>
            <person name="Elcheninov A.G."/>
            <person name="Kostrikina N.A."/>
            <person name="Bale N.J."/>
            <person name="Sinninghe Damste J.S."/>
            <person name="Khijniak T.V."/>
            <person name="Kublanov I.V."/>
            <person name="Toshchakov S.V."/>
        </authorList>
    </citation>
    <scope>NUCLEOTIDE SEQUENCE [LARGE SCALE GENOMIC DNA]</scope>
    <source>
        <strain evidence="11 12">AArcht4T</strain>
    </source>
</reference>
<keyword evidence="12" id="KW-1185">Reference proteome</keyword>
<dbReference type="PANTHER" id="PTHR43491">
    <property type="entry name" value="UDP-N-ACETYL-D-MANNOSAMINE DEHYDROGENASE"/>
    <property type="match status" value="1"/>
</dbReference>
<dbReference type="PIRSF" id="PIRSF000124">
    <property type="entry name" value="UDPglc_GDPman_dh"/>
    <property type="match status" value="1"/>
</dbReference>
<dbReference type="InterPro" id="IPR036220">
    <property type="entry name" value="UDP-Glc/GDP-Man_DH_C_sf"/>
</dbReference>
<dbReference type="EC" id="1.1.1.336" evidence="2"/>
<dbReference type="Proteomes" id="UP000282323">
    <property type="component" value="Unassembled WGS sequence"/>
</dbReference>
<evidence type="ECO:0000256" key="7">
    <source>
        <dbReference type="ARBA" id="ARBA00049130"/>
    </source>
</evidence>
<dbReference type="PANTHER" id="PTHR43491:SF2">
    <property type="entry name" value="UDP-N-ACETYL-D-MANNOSAMINE DEHYDROGENASE"/>
    <property type="match status" value="1"/>
</dbReference>
<evidence type="ECO:0000256" key="8">
    <source>
        <dbReference type="PIRNR" id="PIRNR000124"/>
    </source>
</evidence>
<dbReference type="OrthoDB" id="372050at2157"/>
<accession>A0A3N6M123</accession>
<feature type="region of interest" description="Disordered" evidence="9">
    <location>
        <begin position="1"/>
        <end position="24"/>
    </location>
</feature>
<dbReference type="InterPro" id="IPR036291">
    <property type="entry name" value="NAD(P)-bd_dom_sf"/>
</dbReference>
<dbReference type="RefSeq" id="WP_124196075.1">
    <property type="nucleotide sequence ID" value="NZ_REGA01000011.1"/>
</dbReference>
<comment type="catalytic activity">
    <reaction evidence="7">
        <text>UDP-N-acetyl-alpha-D-mannosamine + 2 NAD(+) + H2O = UDP-N-acetyl-alpha-D-mannosaminouronate + 2 NADH + 3 H(+)</text>
        <dbReference type="Rhea" id="RHEA:25780"/>
        <dbReference type="ChEBI" id="CHEBI:15377"/>
        <dbReference type="ChEBI" id="CHEBI:15378"/>
        <dbReference type="ChEBI" id="CHEBI:57540"/>
        <dbReference type="ChEBI" id="CHEBI:57945"/>
        <dbReference type="ChEBI" id="CHEBI:68623"/>
        <dbReference type="ChEBI" id="CHEBI:70731"/>
        <dbReference type="EC" id="1.1.1.336"/>
    </reaction>
</comment>
<keyword evidence="5" id="KW-0520">NAD</keyword>
<protein>
    <recommendedName>
        <fullName evidence="3">UDP-N-acetyl-D-mannosamine dehydrogenase</fullName>
        <ecNumber evidence="2">1.1.1.336</ecNumber>
    </recommendedName>
    <alternativeName>
        <fullName evidence="6">UDP-ManNAc 6-dehydrogenase</fullName>
    </alternativeName>
</protein>
<dbReference type="Gene3D" id="3.40.50.720">
    <property type="entry name" value="NAD(P)-binding Rossmann-like Domain"/>
    <property type="match status" value="2"/>
</dbReference>
<dbReference type="InterPro" id="IPR028359">
    <property type="entry name" value="UDP_ManNAc/GlcNAc_DH"/>
</dbReference>
<dbReference type="SUPFAM" id="SSF52413">
    <property type="entry name" value="UDP-glucose/GDP-mannose dehydrogenase C-terminal domain"/>
    <property type="match status" value="1"/>
</dbReference>
<evidence type="ECO:0000256" key="2">
    <source>
        <dbReference type="ARBA" id="ARBA00012935"/>
    </source>
</evidence>
<dbReference type="GO" id="GO:0016628">
    <property type="term" value="F:oxidoreductase activity, acting on the CH-CH group of donors, NAD or NADP as acceptor"/>
    <property type="evidence" value="ECO:0007669"/>
    <property type="project" value="InterPro"/>
</dbReference>
<dbReference type="AlphaFoldDB" id="A0A3N6M123"/>
<evidence type="ECO:0000256" key="9">
    <source>
        <dbReference type="SAM" id="MobiDB-lite"/>
    </source>
</evidence>
<evidence type="ECO:0000256" key="3">
    <source>
        <dbReference type="ARBA" id="ARBA00016796"/>
    </source>
</evidence>
<evidence type="ECO:0000256" key="4">
    <source>
        <dbReference type="ARBA" id="ARBA00023002"/>
    </source>
</evidence>
<dbReference type="GO" id="GO:0051287">
    <property type="term" value="F:NAD binding"/>
    <property type="evidence" value="ECO:0007669"/>
    <property type="project" value="InterPro"/>
</dbReference>